<keyword evidence="2" id="KW-0689">Ribosomal protein</keyword>
<protein>
    <submittedName>
        <fullName evidence="5">Uncharacterized protein</fullName>
    </submittedName>
</protein>
<dbReference type="OrthoDB" id="359154at2759"/>
<organism evidence="5 6">
    <name type="scientific">Trypanosoma cruzi marinkellei</name>
    <dbReference type="NCBI Taxonomy" id="85056"/>
    <lineage>
        <taxon>Eukaryota</taxon>
        <taxon>Discoba</taxon>
        <taxon>Euglenozoa</taxon>
        <taxon>Kinetoplastea</taxon>
        <taxon>Metakinetoplastina</taxon>
        <taxon>Trypanosomatida</taxon>
        <taxon>Trypanosomatidae</taxon>
        <taxon>Trypanosoma</taxon>
        <taxon>Schizotrypanum</taxon>
    </lineage>
</organism>
<evidence type="ECO:0000256" key="2">
    <source>
        <dbReference type="ARBA" id="ARBA00022980"/>
    </source>
</evidence>
<name>K2N8P6_TRYCR</name>
<accession>K2N8P6</accession>
<dbReference type="PANTHER" id="PTHR12903">
    <property type="entry name" value="MITOCHONDRIAL RIBOSOMAL PROTEIN L24"/>
    <property type="match status" value="1"/>
</dbReference>
<gene>
    <name evidence="5" type="ORF">MOQ_005052</name>
</gene>
<comment type="caution">
    <text evidence="5">The sequence shown here is derived from an EMBL/GenBank/DDBJ whole genome shotgun (WGS) entry which is preliminary data.</text>
</comment>
<proteinExistence type="inferred from homology"/>
<dbReference type="InterPro" id="IPR008991">
    <property type="entry name" value="Translation_prot_SH3-like_sf"/>
</dbReference>
<reference evidence="5 6" key="1">
    <citation type="journal article" date="2012" name="BMC Genomics">
        <title>Comparative genomic analysis of human infective Trypanosoma cruzi lineages with the bat-restricted subspecies T. cruzi marinkellei.</title>
        <authorList>
            <person name="Franzen O."/>
            <person name="Talavera-Lopez C."/>
            <person name="Ochaya S."/>
            <person name="Butler C.E."/>
            <person name="Messenger L.A."/>
            <person name="Lewis M.D."/>
            <person name="Llewellyn M.S."/>
            <person name="Marinkelle C.J."/>
            <person name="Tyler K.M."/>
            <person name="Miles M.A."/>
            <person name="Andersson B."/>
        </authorList>
    </citation>
    <scope>NUCLEOTIDE SEQUENCE [LARGE SCALE GENOMIC DNA]</scope>
    <source>
        <strain evidence="5 6">B7</strain>
    </source>
</reference>
<dbReference type="GO" id="GO:0006412">
    <property type="term" value="P:translation"/>
    <property type="evidence" value="ECO:0007669"/>
    <property type="project" value="InterPro"/>
</dbReference>
<comment type="similarity">
    <text evidence="1">Belongs to the universal ribosomal protein uL24 family.</text>
</comment>
<dbReference type="GO" id="GO:0005840">
    <property type="term" value="C:ribosome"/>
    <property type="evidence" value="ECO:0007669"/>
    <property type="project" value="UniProtKB-KW"/>
</dbReference>
<dbReference type="InterPro" id="IPR041988">
    <property type="entry name" value="Ribosomal_uL24_KOW"/>
</dbReference>
<evidence type="ECO:0000256" key="4">
    <source>
        <dbReference type="SAM" id="MobiDB-lite"/>
    </source>
</evidence>
<keyword evidence="3" id="KW-0687">Ribonucleoprotein</keyword>
<dbReference type="GO" id="GO:1990904">
    <property type="term" value="C:ribonucleoprotein complex"/>
    <property type="evidence" value="ECO:0007669"/>
    <property type="project" value="UniProtKB-KW"/>
</dbReference>
<dbReference type="EMBL" id="AHKC01011047">
    <property type="protein sequence ID" value="EKF31121.1"/>
    <property type="molecule type" value="Genomic_DNA"/>
</dbReference>
<dbReference type="CDD" id="cd06089">
    <property type="entry name" value="KOW_RPL26"/>
    <property type="match status" value="1"/>
</dbReference>
<feature type="compositionally biased region" description="Low complexity" evidence="4">
    <location>
        <begin position="345"/>
        <end position="356"/>
    </location>
</feature>
<feature type="compositionally biased region" description="Acidic residues" evidence="4">
    <location>
        <begin position="358"/>
        <end position="374"/>
    </location>
</feature>
<feature type="region of interest" description="Disordered" evidence="4">
    <location>
        <begin position="334"/>
        <end position="383"/>
    </location>
</feature>
<dbReference type="InterPro" id="IPR003256">
    <property type="entry name" value="Ribosomal_uL24"/>
</dbReference>
<dbReference type="Proteomes" id="UP000007350">
    <property type="component" value="Unassembled WGS sequence"/>
</dbReference>
<sequence length="383" mass="44214">MYARFRTRSKFYKRPERALRAYNVSPNMLRRPNVKPGLIRGVYSDESVDMRDRERLELLESIRHPRERDFYQDHTYHNQWIRRDLEKHQKMQLSSRYRYFAPDYVITPWIWYPGDVVEVVSGEGIGQRGAIIAVVKYKNEIIVQNINVQDVVIPASETRPEQVLQREHPISVTRVRHVDPSTNELCNLDLVKVRNKETGALEEKRMSLETGVLLPIPPLDSGMEVGDPLKDTPIQDADEATYDREAEMAVLVQRRLQAMEDYFVRSLRKSYEFHEPLRTQNAEDMKAFQSDVVEAASTIVAEKLLAVDGTTPSTWWKDALAPYVESLEAEMRARAEEQEAEEAEAAVAEGEALATEVTQEDELLEEEEEGEDEPNMEKDTSSL</sequence>
<evidence type="ECO:0000256" key="3">
    <source>
        <dbReference type="ARBA" id="ARBA00023274"/>
    </source>
</evidence>
<dbReference type="GO" id="GO:0003735">
    <property type="term" value="F:structural constituent of ribosome"/>
    <property type="evidence" value="ECO:0007669"/>
    <property type="project" value="InterPro"/>
</dbReference>
<dbReference type="GO" id="GO:0003723">
    <property type="term" value="F:RNA binding"/>
    <property type="evidence" value="ECO:0007669"/>
    <property type="project" value="InterPro"/>
</dbReference>
<evidence type="ECO:0000256" key="1">
    <source>
        <dbReference type="ARBA" id="ARBA00010618"/>
    </source>
</evidence>
<evidence type="ECO:0000313" key="5">
    <source>
        <dbReference type="EMBL" id="EKF31121.1"/>
    </source>
</evidence>
<keyword evidence="6" id="KW-1185">Reference proteome</keyword>
<dbReference type="AlphaFoldDB" id="K2N8P6"/>
<evidence type="ECO:0000313" key="6">
    <source>
        <dbReference type="Proteomes" id="UP000007350"/>
    </source>
</evidence>
<dbReference type="InterPro" id="IPR014722">
    <property type="entry name" value="Rib_uL2_dom2"/>
</dbReference>
<dbReference type="Gene3D" id="2.30.30.30">
    <property type="match status" value="1"/>
</dbReference>
<dbReference type="SUPFAM" id="SSF50104">
    <property type="entry name" value="Translation proteins SH3-like domain"/>
    <property type="match status" value="1"/>
</dbReference>